<name>A0ABR3JH83_9AGAR</name>
<evidence type="ECO:0000256" key="3">
    <source>
        <dbReference type="ARBA" id="ARBA00022617"/>
    </source>
</evidence>
<proteinExistence type="inferred from homology"/>
<keyword evidence="8" id="KW-0472">Membrane</keyword>
<keyword evidence="6" id="KW-0408">Iron</keyword>
<evidence type="ECO:0000256" key="8">
    <source>
        <dbReference type="SAM" id="Phobius"/>
    </source>
</evidence>
<evidence type="ECO:0000256" key="2">
    <source>
        <dbReference type="ARBA" id="ARBA00010617"/>
    </source>
</evidence>
<comment type="cofactor">
    <cofactor evidence="1">
        <name>heme</name>
        <dbReference type="ChEBI" id="CHEBI:30413"/>
    </cofactor>
</comment>
<evidence type="ECO:0000256" key="4">
    <source>
        <dbReference type="ARBA" id="ARBA00022723"/>
    </source>
</evidence>
<evidence type="ECO:0000256" key="6">
    <source>
        <dbReference type="ARBA" id="ARBA00023004"/>
    </source>
</evidence>
<dbReference type="PANTHER" id="PTHR24287">
    <property type="entry name" value="P450, PUTATIVE (EUROFUNG)-RELATED"/>
    <property type="match status" value="1"/>
</dbReference>
<dbReference type="SUPFAM" id="SSF48264">
    <property type="entry name" value="Cytochrome P450"/>
    <property type="match status" value="1"/>
</dbReference>
<dbReference type="Gene3D" id="1.10.630.10">
    <property type="entry name" value="Cytochrome P450"/>
    <property type="match status" value="1"/>
</dbReference>
<dbReference type="EMBL" id="JASNQZ010000007">
    <property type="protein sequence ID" value="KAL0954536.1"/>
    <property type="molecule type" value="Genomic_DNA"/>
</dbReference>
<dbReference type="PRINTS" id="PR00385">
    <property type="entry name" value="P450"/>
</dbReference>
<sequence length="559" mass="63603">MAPESNYRLRFLKETSLQIFTGLLIPLFVGWLLHLGLWSMALPVLFILLRSTSNSYQRSKQASALSAKPIPCVRGKWPGNIDILLRIVQTGRTTYMRRNLERFFDEYGCDILNLRVLWKDTIITRDARHLRYSFLGNGIFNSDGDAWHKKRAVTRPFFVRDRISDMDIMDRQSEKFLQVLADANTSYPAFDIQDLFLRFTMDVACEFLFGITAGSLDSPLPIAGRATLGHKGSATDDDFGTFTQAFEAVQVIQSARFLIGDSWPLFELFSDKSLGMVTTIQSWSRPNIERAIREAKDAREAGVPRNRAPTLLDHLIESIAEPDDVQFELLNVLMAARDTTGSVMAFVIYLLCLHPDVAQRLRSHVFDVWGKDGQPSYATIQKSEYMQAVLNETLRIFPPVAMGVRYSRSKPSSLPSDDPNRPFFMPGSTQITLLPTDIHRNKAFWGEDADEFRPDRWLDPALKQALATNPQMFIPFFQGPRICPGQQFAMAEATYLLARILQKYRKFELCPEYQPAGSRPPSEWKQHNGREAIEKCWPASAFTLHIKGGLWVRATLDTA</sequence>
<dbReference type="PRINTS" id="PR00463">
    <property type="entry name" value="EP450I"/>
</dbReference>
<organism evidence="9 10">
    <name type="scientific">Hohenbuehelia grisea</name>
    <dbReference type="NCBI Taxonomy" id="104357"/>
    <lineage>
        <taxon>Eukaryota</taxon>
        <taxon>Fungi</taxon>
        <taxon>Dikarya</taxon>
        <taxon>Basidiomycota</taxon>
        <taxon>Agaricomycotina</taxon>
        <taxon>Agaricomycetes</taxon>
        <taxon>Agaricomycetidae</taxon>
        <taxon>Agaricales</taxon>
        <taxon>Pleurotineae</taxon>
        <taxon>Pleurotaceae</taxon>
        <taxon>Hohenbuehelia</taxon>
    </lineage>
</organism>
<dbReference type="InterPro" id="IPR002401">
    <property type="entry name" value="Cyt_P450_E_grp-I"/>
</dbReference>
<keyword evidence="7" id="KW-0503">Monooxygenase</keyword>
<dbReference type="InterPro" id="IPR001128">
    <property type="entry name" value="Cyt_P450"/>
</dbReference>
<dbReference type="Proteomes" id="UP001556367">
    <property type="component" value="Unassembled WGS sequence"/>
</dbReference>
<reference evidence="10" key="1">
    <citation type="submission" date="2024-06" db="EMBL/GenBank/DDBJ databases">
        <title>Multi-omics analyses provide insights into the biosynthesis of the anticancer antibiotic pleurotin in Hohenbuehelia grisea.</title>
        <authorList>
            <person name="Weaver J.A."/>
            <person name="Alberti F."/>
        </authorList>
    </citation>
    <scope>NUCLEOTIDE SEQUENCE [LARGE SCALE GENOMIC DNA]</scope>
    <source>
        <strain evidence="10">T-177</strain>
    </source>
</reference>
<keyword evidence="3" id="KW-0349">Heme</keyword>
<feature type="transmembrane region" description="Helical" evidence="8">
    <location>
        <begin position="20"/>
        <end position="49"/>
    </location>
</feature>
<gene>
    <name evidence="9" type="ORF">HGRIS_003503</name>
</gene>
<dbReference type="PANTHER" id="PTHR24287:SF1">
    <property type="entry name" value="P450, PUTATIVE (EUROFUNG)-RELATED"/>
    <property type="match status" value="1"/>
</dbReference>
<keyword evidence="4" id="KW-0479">Metal-binding</keyword>
<keyword evidence="5" id="KW-0560">Oxidoreductase</keyword>
<accession>A0ABR3JH83</accession>
<dbReference type="InterPro" id="IPR047146">
    <property type="entry name" value="Cyt_P450_E_CYP52_fungi"/>
</dbReference>
<evidence type="ECO:0000256" key="1">
    <source>
        <dbReference type="ARBA" id="ARBA00001971"/>
    </source>
</evidence>
<keyword evidence="8" id="KW-1133">Transmembrane helix</keyword>
<comment type="caution">
    <text evidence="9">The sequence shown here is derived from an EMBL/GenBank/DDBJ whole genome shotgun (WGS) entry which is preliminary data.</text>
</comment>
<evidence type="ECO:0000313" key="10">
    <source>
        <dbReference type="Proteomes" id="UP001556367"/>
    </source>
</evidence>
<dbReference type="Pfam" id="PF00067">
    <property type="entry name" value="p450"/>
    <property type="match status" value="1"/>
</dbReference>
<dbReference type="InterPro" id="IPR036396">
    <property type="entry name" value="Cyt_P450_sf"/>
</dbReference>
<evidence type="ECO:0000256" key="5">
    <source>
        <dbReference type="ARBA" id="ARBA00023002"/>
    </source>
</evidence>
<evidence type="ECO:0000256" key="7">
    <source>
        <dbReference type="ARBA" id="ARBA00023033"/>
    </source>
</evidence>
<keyword evidence="10" id="KW-1185">Reference proteome</keyword>
<comment type="similarity">
    <text evidence="2">Belongs to the cytochrome P450 family.</text>
</comment>
<evidence type="ECO:0008006" key="11">
    <source>
        <dbReference type="Google" id="ProtNLM"/>
    </source>
</evidence>
<evidence type="ECO:0000313" key="9">
    <source>
        <dbReference type="EMBL" id="KAL0954536.1"/>
    </source>
</evidence>
<keyword evidence="8" id="KW-0812">Transmembrane</keyword>
<protein>
    <recommendedName>
        <fullName evidence="11">Cytochrome P450</fullName>
    </recommendedName>
</protein>